<evidence type="ECO:0000313" key="2">
    <source>
        <dbReference type="Proteomes" id="UP000311605"/>
    </source>
</evidence>
<keyword evidence="2" id="KW-1185">Reference proteome</keyword>
<comment type="caution">
    <text evidence="1">The sequence shown here is derived from an EMBL/GenBank/DDBJ whole genome shotgun (WGS) entry which is preliminary data.</text>
</comment>
<reference evidence="1 2" key="1">
    <citation type="submission" date="2019-06" db="EMBL/GenBank/DDBJ databases">
        <title>The draft genome of Rhizobium smilacinae PTYR-5.</title>
        <authorList>
            <person name="Liu L."/>
            <person name="Li L."/>
            <person name="Zhang X."/>
        </authorList>
    </citation>
    <scope>NUCLEOTIDE SEQUENCE [LARGE SCALE GENOMIC DNA]</scope>
    <source>
        <strain evidence="1 2">PTYR-5</strain>
    </source>
</reference>
<organism evidence="1 2">
    <name type="scientific">Aliirhizobium smilacinae</name>
    <dbReference type="NCBI Taxonomy" id="1395944"/>
    <lineage>
        <taxon>Bacteria</taxon>
        <taxon>Pseudomonadati</taxon>
        <taxon>Pseudomonadota</taxon>
        <taxon>Alphaproteobacteria</taxon>
        <taxon>Hyphomicrobiales</taxon>
        <taxon>Rhizobiaceae</taxon>
        <taxon>Aliirhizobium</taxon>
    </lineage>
</organism>
<dbReference type="Pfam" id="PF08811">
    <property type="entry name" value="DUF1800"/>
    <property type="match status" value="1"/>
</dbReference>
<name>A0A5C4XN72_9HYPH</name>
<dbReference type="OrthoDB" id="9772295at2"/>
<dbReference type="RefSeq" id="WP_139671505.1">
    <property type="nucleotide sequence ID" value="NZ_VDMN01000001.1"/>
</dbReference>
<evidence type="ECO:0000313" key="1">
    <source>
        <dbReference type="EMBL" id="TNM64872.1"/>
    </source>
</evidence>
<dbReference type="AlphaFoldDB" id="A0A5C4XN72"/>
<accession>A0A5C4XN72</accession>
<proteinExistence type="predicted"/>
<gene>
    <name evidence="1" type="ORF">FHP24_00770</name>
</gene>
<dbReference type="InterPro" id="IPR014917">
    <property type="entry name" value="DUF1800"/>
</dbReference>
<dbReference type="Proteomes" id="UP000311605">
    <property type="component" value="Unassembled WGS sequence"/>
</dbReference>
<sequence length="491" mass="53758">MALARPTLAAIRYGYGLRPGQDSPSDADGLMTQLKKGIAAKDRFPREGLVGRRESATRVISLRAAEAKAAREGKPNEGIRKETQREAQRIYRVDAMSRLAQAIHSPFGFYERLGSFWMDHFSTSALKSLPMRMIVPLYETEAIRPNMAATFSQMLQAAILHPAMLIYLDQDQSVGPDSRAGQETGRGLNENLGRELLELHTLGAGSGYTQEDVRAAALILTGLTVDNRALQMVYRPRRAQGGTITLLGREYQDDEAGSQDHVRMLEDLAADPRTATHICRKLAAHFISDTPPTEITEVMVAAWKESDGNLGEVYRAMLEHPLAWEEPGGKIKQPFEFVVSGFRALNLPDDNMSALLADMEGDDDDVGPVGKAMQMAGTAKAAELRRRRAGQANALTLGALQKMGQPIWQPPSPAGVPDTSGAWLTPAQLSERIDWSRRVAKLLGQKLEPSEFLQAALGDAASAETVRIISQAPSRLHGITMVLASPEFNRR</sequence>
<dbReference type="EMBL" id="VDMN01000001">
    <property type="protein sequence ID" value="TNM64872.1"/>
    <property type="molecule type" value="Genomic_DNA"/>
</dbReference>
<protein>
    <submittedName>
        <fullName evidence="1">DUF1800 domain-containing protein</fullName>
    </submittedName>
</protein>